<dbReference type="Gene3D" id="2.40.160.100">
    <property type="match status" value="1"/>
</dbReference>
<dbReference type="InterPro" id="IPR025388">
    <property type="entry name" value="Alginate_export_dom"/>
</dbReference>
<feature type="region of interest" description="Disordered" evidence="1">
    <location>
        <begin position="32"/>
        <end position="53"/>
    </location>
</feature>
<feature type="chain" id="PRO_5023873441" evidence="2">
    <location>
        <begin position="24"/>
        <end position="489"/>
    </location>
</feature>
<evidence type="ECO:0000259" key="3">
    <source>
        <dbReference type="Pfam" id="PF13372"/>
    </source>
</evidence>
<protein>
    <submittedName>
        <fullName evidence="4">Alginate export family protein</fullName>
    </submittedName>
</protein>
<gene>
    <name evidence="4" type="ORF">FRZ61_14800</name>
</gene>
<keyword evidence="5" id="KW-1185">Reference proteome</keyword>
<dbReference type="KEGG" id="hadh:FRZ61_14800"/>
<reference evidence="4 5" key="1">
    <citation type="submission" date="2019-08" db="EMBL/GenBank/DDBJ databases">
        <title>Hyperibacter terrae gen. nov., sp. nov. and Hyperibacter viscosus sp. nov., two new members in the family Rhodospirillaceae isolated from the rhizosphere of Hypericum perforatum.</title>
        <authorList>
            <person name="Noviana Z."/>
        </authorList>
    </citation>
    <scope>NUCLEOTIDE SEQUENCE [LARGE SCALE GENOMIC DNA]</scope>
    <source>
        <strain evidence="4 5">R5959</strain>
    </source>
</reference>
<dbReference type="Pfam" id="PF13372">
    <property type="entry name" value="Alginate_exp"/>
    <property type="match status" value="1"/>
</dbReference>
<evidence type="ECO:0000313" key="4">
    <source>
        <dbReference type="EMBL" id="QEX21551.1"/>
    </source>
</evidence>
<proteinExistence type="predicted"/>
<dbReference type="AlphaFoldDB" id="A0A5J6MWB5"/>
<dbReference type="Proteomes" id="UP000325797">
    <property type="component" value="Chromosome"/>
</dbReference>
<sequence length="489" mass="54208">MSARQGILVTALWLGVTLMPAAASEVSAVDAVTAPPAPPPEDLGTPSSAVPHERPAIKSNRWQENWSALSDPALRTEPLDGFKYIPISPTDPHSYLSFGLTLRERFESNHAPAFGVGESSGDSYLLQRLQFHLDAHFDENWRAFVQFEDARAFDKDTITPADQNALDLRLAFLEYTRPFDADLLKARIGRQDFAFDLQRFVSSRDGPNLRQSFDAIWADWETPQWRFIGFVSQPVQYRDGEPFDDTSNEHFRFHTLRVERHVLGTNELSSYYSYYERDDARFLDASGDEHRHILDVRFAGADGGFDWDLEAMGQVGSVGSDDILAWGMGARAGYTFSDVIWQPRLGFQVDAASGDHTPGDGTLGTFNPLFPNGYYFSLAGFTGYSNLIHLKPSITVKPIDNLTVTGAVGLQWRETTSDAVYVQPANAVNGTAGEGGAWTGYYSQLRADYAFNANLTGAVELVHYVVGDAVRNAGGHDSDYVGVELKFSW</sequence>
<evidence type="ECO:0000256" key="2">
    <source>
        <dbReference type="SAM" id="SignalP"/>
    </source>
</evidence>
<dbReference type="EMBL" id="CP042582">
    <property type="protein sequence ID" value="QEX21551.1"/>
    <property type="molecule type" value="Genomic_DNA"/>
</dbReference>
<keyword evidence="2" id="KW-0732">Signal</keyword>
<feature type="signal peptide" evidence="2">
    <location>
        <begin position="1"/>
        <end position="23"/>
    </location>
</feature>
<evidence type="ECO:0000313" key="5">
    <source>
        <dbReference type="Proteomes" id="UP000325797"/>
    </source>
</evidence>
<accession>A0A5J6MWB5</accession>
<name>A0A5J6MWB5_9PROT</name>
<dbReference type="InterPro" id="IPR053728">
    <property type="entry name" value="Alginate_Permeability_Chnl"/>
</dbReference>
<evidence type="ECO:0000256" key="1">
    <source>
        <dbReference type="SAM" id="MobiDB-lite"/>
    </source>
</evidence>
<feature type="domain" description="Alginate export" evidence="3">
    <location>
        <begin position="95"/>
        <end position="483"/>
    </location>
</feature>
<organism evidence="4 5">
    <name type="scientific">Hypericibacter adhaerens</name>
    <dbReference type="NCBI Taxonomy" id="2602016"/>
    <lineage>
        <taxon>Bacteria</taxon>
        <taxon>Pseudomonadati</taxon>
        <taxon>Pseudomonadota</taxon>
        <taxon>Alphaproteobacteria</taxon>
        <taxon>Rhodospirillales</taxon>
        <taxon>Dongiaceae</taxon>
        <taxon>Hypericibacter</taxon>
    </lineage>
</organism>